<evidence type="ECO:0000313" key="1">
    <source>
        <dbReference type="EMBL" id="RKI86850.1"/>
    </source>
</evidence>
<dbReference type="OrthoDB" id="8719215at2"/>
<dbReference type="Proteomes" id="UP000280696">
    <property type="component" value="Unassembled WGS sequence"/>
</dbReference>
<organism evidence="1 2">
    <name type="scientific">Parablautia intestinalis</name>
    <dbReference type="NCBI Taxonomy" id="2320100"/>
    <lineage>
        <taxon>Bacteria</taxon>
        <taxon>Bacillati</taxon>
        <taxon>Bacillota</taxon>
        <taxon>Clostridia</taxon>
        <taxon>Lachnospirales</taxon>
        <taxon>Lachnospiraceae</taxon>
        <taxon>Parablautia</taxon>
    </lineage>
</organism>
<sequence>MKKKILFGIGVVFLIVICFGVFLLSGAGSTYYYSQIDNSKIEQTESAGGVINFEGSMDFSYTLRCYDEDGNEKDITFGTSRELKEYAFIRLTVMPIRGVLEWSEIQYDELPIAVQEQYTLPK</sequence>
<dbReference type="InterPro" id="IPR036166">
    <property type="entry name" value="YxeA-like_sf"/>
</dbReference>
<dbReference type="AlphaFoldDB" id="A0A3A9A555"/>
<accession>A0A3A9A555</accession>
<keyword evidence="2" id="KW-1185">Reference proteome</keyword>
<reference evidence="1 2" key="1">
    <citation type="submission" date="2018-09" db="EMBL/GenBank/DDBJ databases">
        <title>Murine metabolic-syndrome-specific gut microbial biobank.</title>
        <authorList>
            <person name="Liu C."/>
        </authorList>
    </citation>
    <scope>NUCLEOTIDE SEQUENCE [LARGE SCALE GENOMIC DNA]</scope>
    <source>
        <strain evidence="1 2">0.1xD8-82</strain>
    </source>
</reference>
<dbReference type="PANTHER" id="PTHR36433">
    <property type="entry name" value="HYPOTHETICAL CYTOSOLIC PROTEIN"/>
    <property type="match status" value="1"/>
</dbReference>
<evidence type="ECO:0000313" key="2">
    <source>
        <dbReference type="Proteomes" id="UP000280696"/>
    </source>
</evidence>
<dbReference type="SUPFAM" id="SSF159121">
    <property type="entry name" value="BC4932-like"/>
    <property type="match status" value="1"/>
</dbReference>
<dbReference type="InterPro" id="IPR006542">
    <property type="entry name" value="DUF1093"/>
</dbReference>
<gene>
    <name evidence="1" type="ORF">D7V94_22465</name>
</gene>
<dbReference type="NCBIfam" id="TIGR01655">
    <property type="entry name" value="yxeA_fam"/>
    <property type="match status" value="1"/>
</dbReference>
<dbReference type="EMBL" id="RAYQ01000060">
    <property type="protein sequence ID" value="RKI86850.1"/>
    <property type="molecule type" value="Genomic_DNA"/>
</dbReference>
<protein>
    <submittedName>
        <fullName evidence="1">YxeA family protein</fullName>
    </submittedName>
</protein>
<dbReference type="Pfam" id="PF06486">
    <property type="entry name" value="DUF1093"/>
    <property type="match status" value="1"/>
</dbReference>
<dbReference type="Gene3D" id="2.40.50.480">
    <property type="match status" value="1"/>
</dbReference>
<dbReference type="RefSeq" id="WP_016292358.1">
    <property type="nucleotide sequence ID" value="NZ_RAYQ01000060.1"/>
</dbReference>
<name>A0A3A9A555_9FIRM</name>
<proteinExistence type="predicted"/>
<comment type="caution">
    <text evidence="1">The sequence shown here is derived from an EMBL/GenBank/DDBJ whole genome shotgun (WGS) entry which is preliminary data.</text>
</comment>
<dbReference type="PANTHER" id="PTHR36433:SF2">
    <property type="entry name" value="YXEA FAMILY PROTEIN"/>
    <property type="match status" value="1"/>
</dbReference>